<dbReference type="Gene3D" id="1.10.10.10">
    <property type="entry name" value="Winged helix-like DNA-binding domain superfamily/Winged helix DNA-binding domain"/>
    <property type="match status" value="1"/>
</dbReference>
<organism evidence="7 8">
    <name type="scientific">Comamonas antarctica</name>
    <dbReference type="NCBI Taxonomy" id="2743470"/>
    <lineage>
        <taxon>Bacteria</taxon>
        <taxon>Pseudomonadati</taxon>
        <taxon>Pseudomonadota</taxon>
        <taxon>Betaproteobacteria</taxon>
        <taxon>Burkholderiales</taxon>
        <taxon>Comamonadaceae</taxon>
        <taxon>Comamonas</taxon>
    </lineage>
</organism>
<protein>
    <submittedName>
        <fullName evidence="7">TOBE domain-containing protein</fullName>
    </submittedName>
</protein>
<dbReference type="SUPFAM" id="SSF50331">
    <property type="entry name" value="MOP-like"/>
    <property type="match status" value="1"/>
</dbReference>
<evidence type="ECO:0000313" key="8">
    <source>
        <dbReference type="Proteomes" id="UP000509579"/>
    </source>
</evidence>
<evidence type="ECO:0000313" key="7">
    <source>
        <dbReference type="EMBL" id="QKV51867.1"/>
    </source>
</evidence>
<dbReference type="InterPro" id="IPR036390">
    <property type="entry name" value="WH_DNA-bd_sf"/>
</dbReference>
<dbReference type="SUPFAM" id="SSF46785">
    <property type="entry name" value="Winged helix' DNA-binding domain"/>
    <property type="match status" value="1"/>
</dbReference>
<proteinExistence type="inferred from homology"/>
<dbReference type="InterPro" id="IPR004606">
    <property type="entry name" value="Mop_domain"/>
</dbReference>
<dbReference type="EMBL" id="CP054840">
    <property type="protein sequence ID" value="QKV51867.1"/>
    <property type="molecule type" value="Genomic_DNA"/>
</dbReference>
<dbReference type="Gene3D" id="2.40.50.100">
    <property type="match status" value="2"/>
</dbReference>
<evidence type="ECO:0000259" key="6">
    <source>
        <dbReference type="PROSITE" id="PS51866"/>
    </source>
</evidence>
<evidence type="ECO:0000256" key="5">
    <source>
        <dbReference type="PIRNR" id="PIRNR005763"/>
    </source>
</evidence>
<dbReference type="GO" id="GO:0015689">
    <property type="term" value="P:molybdate ion transport"/>
    <property type="evidence" value="ECO:0007669"/>
    <property type="project" value="UniProtKB-UniRule"/>
</dbReference>
<evidence type="ECO:0000256" key="3">
    <source>
        <dbReference type="ARBA" id="ARBA00022505"/>
    </source>
</evidence>
<dbReference type="GO" id="GO:0030151">
    <property type="term" value="F:molybdenum ion binding"/>
    <property type="evidence" value="ECO:0007669"/>
    <property type="project" value="UniProtKB-UniRule"/>
</dbReference>
<dbReference type="Proteomes" id="UP000509579">
    <property type="component" value="Chromosome"/>
</dbReference>
<dbReference type="KEGG" id="aant:HUK68_02525"/>
<keyword evidence="8" id="KW-1185">Reference proteome</keyword>
<gene>
    <name evidence="7" type="ORF">HUK68_02525</name>
</gene>
<dbReference type="PANTHER" id="PTHR30432:SF1">
    <property type="entry name" value="DNA-BINDING TRANSCRIPTIONAL DUAL REGULATOR MODE"/>
    <property type="match status" value="1"/>
</dbReference>
<dbReference type="RefSeq" id="WP_175502797.1">
    <property type="nucleotide sequence ID" value="NZ_CP054840.1"/>
</dbReference>
<evidence type="ECO:0000256" key="4">
    <source>
        <dbReference type="ARBA" id="ARBA00022737"/>
    </source>
</evidence>
<dbReference type="Pfam" id="PF03459">
    <property type="entry name" value="TOBE"/>
    <property type="match status" value="1"/>
</dbReference>
<reference evidence="7 8" key="1">
    <citation type="submission" date="2020-06" db="EMBL/GenBank/DDBJ databases">
        <title>Acidovorax antarctica sp. nov., isolated from Corinth ice sheet soil, Antarctic Fields Peninsula.</title>
        <authorList>
            <person name="Xu Q."/>
            <person name="Peng F."/>
        </authorList>
    </citation>
    <scope>NUCLEOTIDE SEQUENCE [LARGE SCALE GENOMIC DNA]</scope>
    <source>
        <strain evidence="7 8">16-35-5</strain>
    </source>
</reference>
<dbReference type="InterPro" id="IPR000847">
    <property type="entry name" value="LysR_HTH_N"/>
</dbReference>
<dbReference type="PANTHER" id="PTHR30432">
    <property type="entry name" value="TRANSCRIPTIONAL REGULATOR MODE"/>
    <property type="match status" value="1"/>
</dbReference>
<keyword evidence="3 5" id="KW-0500">Molybdenum</keyword>
<accession>A0A6N1WY21</accession>
<keyword evidence="4" id="KW-0677">Repeat</keyword>
<dbReference type="InterPro" id="IPR016462">
    <property type="entry name" value="ModE"/>
</dbReference>
<dbReference type="InterPro" id="IPR036388">
    <property type="entry name" value="WH-like_DNA-bd_sf"/>
</dbReference>
<dbReference type="InterPro" id="IPR005116">
    <property type="entry name" value="Transp-assoc_OB_typ1"/>
</dbReference>
<dbReference type="GO" id="GO:0003700">
    <property type="term" value="F:DNA-binding transcription factor activity"/>
    <property type="evidence" value="ECO:0007669"/>
    <property type="project" value="InterPro"/>
</dbReference>
<dbReference type="InterPro" id="IPR051815">
    <property type="entry name" value="Molybdate_resp_trans_reg"/>
</dbReference>
<dbReference type="PIRSF" id="PIRSF005763">
    <property type="entry name" value="Txn_reg_ModE"/>
    <property type="match status" value="1"/>
</dbReference>
<dbReference type="PROSITE" id="PS51866">
    <property type="entry name" value="MOP"/>
    <property type="match status" value="1"/>
</dbReference>
<keyword evidence="2 5" id="KW-0813">Transport</keyword>
<dbReference type="AlphaFoldDB" id="A0A6N1WY21"/>
<dbReference type="InterPro" id="IPR008995">
    <property type="entry name" value="Mo/tungstate-bd_C_term_dom"/>
</dbReference>
<evidence type="ECO:0000256" key="2">
    <source>
        <dbReference type="ARBA" id="ARBA00022448"/>
    </source>
</evidence>
<dbReference type="Pfam" id="PF00126">
    <property type="entry name" value="HTH_1"/>
    <property type="match status" value="1"/>
</dbReference>
<evidence type="ECO:0000256" key="1">
    <source>
        <dbReference type="ARBA" id="ARBA00008110"/>
    </source>
</evidence>
<sequence>MHDPSSSLSLAAALDHGPADRRIAILRQIGAGGSISEAARSVGVSYKAAWQALDTLTNLAGVPLVERVVGGAGGGGAELTAAGRALLDAAAAMDAARADVLARLSGQAPVAARLALRTSMRNQWPCVVEALQAQGPLVRVQLRGADAAALQLVARITRESAELLGLAPGLPVLALAKATAVQVQPMTGAPATAHENWWPARVTRVARGDGGDEVAAQLDAGVHMVGFAQAASGLRARTRVLLRVPASALALAVVS</sequence>
<feature type="domain" description="Mop" evidence="6">
    <location>
        <begin position="117"/>
        <end position="185"/>
    </location>
</feature>
<comment type="similarity">
    <text evidence="1 5">Belongs to the ModE family.</text>
</comment>
<name>A0A6N1WY21_9BURK</name>